<gene>
    <name evidence="2" type="ORF">BDV98DRAFT_279214</name>
</gene>
<dbReference type="Proteomes" id="UP000305067">
    <property type="component" value="Unassembled WGS sequence"/>
</dbReference>
<organism evidence="2 3">
    <name type="scientific">Pterulicium gracile</name>
    <dbReference type="NCBI Taxonomy" id="1884261"/>
    <lineage>
        <taxon>Eukaryota</taxon>
        <taxon>Fungi</taxon>
        <taxon>Dikarya</taxon>
        <taxon>Basidiomycota</taxon>
        <taxon>Agaricomycotina</taxon>
        <taxon>Agaricomycetes</taxon>
        <taxon>Agaricomycetidae</taxon>
        <taxon>Agaricales</taxon>
        <taxon>Pleurotineae</taxon>
        <taxon>Pterulaceae</taxon>
        <taxon>Pterulicium</taxon>
    </lineage>
</organism>
<evidence type="ECO:0000313" key="2">
    <source>
        <dbReference type="EMBL" id="TFL04949.1"/>
    </source>
</evidence>
<reference evidence="2 3" key="1">
    <citation type="journal article" date="2019" name="Nat. Ecol. Evol.">
        <title>Megaphylogeny resolves global patterns of mushroom evolution.</title>
        <authorList>
            <person name="Varga T."/>
            <person name="Krizsan K."/>
            <person name="Foldi C."/>
            <person name="Dima B."/>
            <person name="Sanchez-Garcia M."/>
            <person name="Sanchez-Ramirez S."/>
            <person name="Szollosi G.J."/>
            <person name="Szarkandi J.G."/>
            <person name="Papp V."/>
            <person name="Albert L."/>
            <person name="Andreopoulos W."/>
            <person name="Angelini C."/>
            <person name="Antonin V."/>
            <person name="Barry K.W."/>
            <person name="Bougher N.L."/>
            <person name="Buchanan P."/>
            <person name="Buyck B."/>
            <person name="Bense V."/>
            <person name="Catcheside P."/>
            <person name="Chovatia M."/>
            <person name="Cooper J."/>
            <person name="Damon W."/>
            <person name="Desjardin D."/>
            <person name="Finy P."/>
            <person name="Geml J."/>
            <person name="Haridas S."/>
            <person name="Hughes K."/>
            <person name="Justo A."/>
            <person name="Karasinski D."/>
            <person name="Kautmanova I."/>
            <person name="Kiss B."/>
            <person name="Kocsube S."/>
            <person name="Kotiranta H."/>
            <person name="LaButti K.M."/>
            <person name="Lechner B.E."/>
            <person name="Liimatainen K."/>
            <person name="Lipzen A."/>
            <person name="Lukacs Z."/>
            <person name="Mihaltcheva S."/>
            <person name="Morgado L.N."/>
            <person name="Niskanen T."/>
            <person name="Noordeloos M.E."/>
            <person name="Ohm R.A."/>
            <person name="Ortiz-Santana B."/>
            <person name="Ovrebo C."/>
            <person name="Racz N."/>
            <person name="Riley R."/>
            <person name="Savchenko A."/>
            <person name="Shiryaev A."/>
            <person name="Soop K."/>
            <person name="Spirin V."/>
            <person name="Szebenyi C."/>
            <person name="Tomsovsky M."/>
            <person name="Tulloss R.E."/>
            <person name="Uehling J."/>
            <person name="Grigoriev I.V."/>
            <person name="Vagvolgyi C."/>
            <person name="Papp T."/>
            <person name="Martin F.M."/>
            <person name="Miettinen O."/>
            <person name="Hibbett D.S."/>
            <person name="Nagy L.G."/>
        </authorList>
    </citation>
    <scope>NUCLEOTIDE SEQUENCE [LARGE SCALE GENOMIC DNA]</scope>
    <source>
        <strain evidence="2 3">CBS 309.79</strain>
    </source>
</reference>
<sequence>MIMGLLPGDISYNQSLLLFYLSSLLATSMIGYAARNHRLLERRAGLKSGLGTTVLVLLNESGLLHAIVQVSSVIYPYVLRSGSTSDGPKWTSKDTVSIGYAVFQNATQIITATYPPALIVLVSYKFTIADRIQSMESAASNPPSIDRESGGGA</sequence>
<accession>A0A5C3QX43</accession>
<dbReference type="EMBL" id="ML178817">
    <property type="protein sequence ID" value="TFL04949.1"/>
    <property type="molecule type" value="Genomic_DNA"/>
</dbReference>
<keyword evidence="1" id="KW-0472">Membrane</keyword>
<dbReference type="AlphaFoldDB" id="A0A5C3QX43"/>
<keyword evidence="1" id="KW-0812">Transmembrane</keyword>
<keyword evidence="1" id="KW-1133">Transmembrane helix</keyword>
<evidence type="ECO:0000256" key="1">
    <source>
        <dbReference type="SAM" id="Phobius"/>
    </source>
</evidence>
<evidence type="ECO:0000313" key="3">
    <source>
        <dbReference type="Proteomes" id="UP000305067"/>
    </source>
</evidence>
<proteinExistence type="predicted"/>
<protein>
    <submittedName>
        <fullName evidence="2">Uncharacterized protein</fullName>
    </submittedName>
</protein>
<name>A0A5C3QX43_9AGAR</name>
<feature type="transmembrane region" description="Helical" evidence="1">
    <location>
        <begin position="12"/>
        <end position="34"/>
    </location>
</feature>
<keyword evidence="3" id="KW-1185">Reference proteome</keyword>